<proteinExistence type="predicted"/>
<evidence type="ECO:0000313" key="3">
    <source>
        <dbReference type="Proteomes" id="UP000518752"/>
    </source>
</evidence>
<gene>
    <name evidence="2" type="ORF">D9757_014393</name>
</gene>
<comment type="caution">
    <text evidence="2">The sequence shown here is derived from an EMBL/GenBank/DDBJ whole genome shotgun (WGS) entry which is preliminary data.</text>
</comment>
<feature type="region of interest" description="Disordered" evidence="1">
    <location>
        <begin position="85"/>
        <end position="110"/>
    </location>
</feature>
<keyword evidence="3" id="KW-1185">Reference proteome</keyword>
<dbReference type="Proteomes" id="UP000518752">
    <property type="component" value="Unassembled WGS sequence"/>
</dbReference>
<dbReference type="EMBL" id="JAACJN010000319">
    <property type="protein sequence ID" value="KAF5348416.1"/>
    <property type="molecule type" value="Genomic_DNA"/>
</dbReference>
<evidence type="ECO:0000313" key="2">
    <source>
        <dbReference type="EMBL" id="KAF5348416.1"/>
    </source>
</evidence>
<protein>
    <submittedName>
        <fullName evidence="2">Uncharacterized protein</fullName>
    </submittedName>
</protein>
<reference evidence="2 3" key="1">
    <citation type="journal article" date="2020" name="ISME J.">
        <title>Uncovering the hidden diversity of litter-decomposition mechanisms in mushroom-forming fungi.</title>
        <authorList>
            <person name="Floudas D."/>
            <person name="Bentzer J."/>
            <person name="Ahren D."/>
            <person name="Johansson T."/>
            <person name="Persson P."/>
            <person name="Tunlid A."/>
        </authorList>
    </citation>
    <scope>NUCLEOTIDE SEQUENCE [LARGE SCALE GENOMIC DNA]</scope>
    <source>
        <strain evidence="2 3">CBS 406.79</strain>
    </source>
</reference>
<feature type="compositionally biased region" description="Basic residues" evidence="1">
    <location>
        <begin position="85"/>
        <end position="99"/>
    </location>
</feature>
<organism evidence="2 3">
    <name type="scientific">Collybiopsis confluens</name>
    <dbReference type="NCBI Taxonomy" id="2823264"/>
    <lineage>
        <taxon>Eukaryota</taxon>
        <taxon>Fungi</taxon>
        <taxon>Dikarya</taxon>
        <taxon>Basidiomycota</taxon>
        <taxon>Agaricomycotina</taxon>
        <taxon>Agaricomycetes</taxon>
        <taxon>Agaricomycetidae</taxon>
        <taxon>Agaricales</taxon>
        <taxon>Marasmiineae</taxon>
        <taxon>Omphalotaceae</taxon>
        <taxon>Collybiopsis</taxon>
    </lineage>
</organism>
<evidence type="ECO:0000256" key="1">
    <source>
        <dbReference type="SAM" id="MobiDB-lite"/>
    </source>
</evidence>
<sequence>MRMDGCETRRLGWMQLKVAETISTLNNRMSMSTIATRQYSMPRTSESRMSVSSSYSRKTTLTYLFGMLELSPYISDLILYIGRSQAHRRGRQRRGRRGRVFNGMRRPRNE</sequence>
<accession>A0A8H5FTB9</accession>
<dbReference type="AlphaFoldDB" id="A0A8H5FTB9"/>
<name>A0A8H5FTB9_9AGAR</name>